<dbReference type="AlphaFoldDB" id="A0A537JHN0"/>
<evidence type="ECO:0000313" key="3">
    <source>
        <dbReference type="EMBL" id="TMI83057.1"/>
    </source>
</evidence>
<organism evidence="3 4">
    <name type="scientific">Candidatus Segetimicrobium genomatis</name>
    <dbReference type="NCBI Taxonomy" id="2569760"/>
    <lineage>
        <taxon>Bacteria</taxon>
        <taxon>Bacillati</taxon>
        <taxon>Candidatus Sysuimicrobiota</taxon>
        <taxon>Candidatus Sysuimicrobiia</taxon>
        <taxon>Candidatus Sysuimicrobiales</taxon>
        <taxon>Candidatus Segetimicrobiaceae</taxon>
        <taxon>Candidatus Segetimicrobium</taxon>
    </lineage>
</organism>
<sequence>MVGEVREAYDSSLPPGVILDQDPAPGASLERGTSVYLRVNRGPETLVLPDLVGRSLDDARRLLAELGVTLRQVTQVPRPDVPPGQVVAMAPPAGVLIRHGDAVAVTVAAAQGPGGSPPPQPIVTGTPITPITPGNPTRKQ</sequence>
<dbReference type="SMART" id="SM00740">
    <property type="entry name" value="PASTA"/>
    <property type="match status" value="1"/>
</dbReference>
<feature type="region of interest" description="Disordered" evidence="1">
    <location>
        <begin position="111"/>
        <end position="140"/>
    </location>
</feature>
<dbReference type="InterPro" id="IPR005543">
    <property type="entry name" value="PASTA_dom"/>
</dbReference>
<reference evidence="3 4" key="1">
    <citation type="journal article" date="2019" name="Nat. Microbiol.">
        <title>Mediterranean grassland soil C-N compound turnover is dependent on rainfall and depth, and is mediated by genomically divergent microorganisms.</title>
        <authorList>
            <person name="Diamond S."/>
            <person name="Andeer P.F."/>
            <person name="Li Z."/>
            <person name="Crits-Christoph A."/>
            <person name="Burstein D."/>
            <person name="Anantharaman K."/>
            <person name="Lane K.R."/>
            <person name="Thomas B.C."/>
            <person name="Pan C."/>
            <person name="Northen T.R."/>
            <person name="Banfield J.F."/>
        </authorList>
    </citation>
    <scope>NUCLEOTIDE SEQUENCE [LARGE SCALE GENOMIC DNA]</scope>
    <source>
        <strain evidence="3">NP_6</strain>
    </source>
</reference>
<dbReference type="Gene3D" id="3.30.10.20">
    <property type="match status" value="2"/>
</dbReference>
<dbReference type="Pfam" id="PF03793">
    <property type="entry name" value="PASTA"/>
    <property type="match status" value="2"/>
</dbReference>
<name>A0A537JHN0_9BACT</name>
<proteinExistence type="predicted"/>
<gene>
    <name evidence="3" type="ORF">E6H03_04395</name>
</gene>
<dbReference type="Proteomes" id="UP000318093">
    <property type="component" value="Unassembled WGS sequence"/>
</dbReference>
<evidence type="ECO:0000259" key="2">
    <source>
        <dbReference type="PROSITE" id="PS51178"/>
    </source>
</evidence>
<feature type="domain" description="PASTA" evidence="2">
    <location>
        <begin position="42"/>
        <end position="109"/>
    </location>
</feature>
<feature type="compositionally biased region" description="Low complexity" evidence="1">
    <location>
        <begin position="122"/>
        <end position="140"/>
    </location>
</feature>
<evidence type="ECO:0000256" key="1">
    <source>
        <dbReference type="SAM" id="MobiDB-lite"/>
    </source>
</evidence>
<dbReference type="CDD" id="cd06577">
    <property type="entry name" value="PASTA_pknB"/>
    <property type="match status" value="2"/>
</dbReference>
<dbReference type="PROSITE" id="PS51178">
    <property type="entry name" value="PASTA"/>
    <property type="match status" value="1"/>
</dbReference>
<protein>
    <submittedName>
        <fullName evidence="3">PASTA domain-containing protein</fullName>
    </submittedName>
</protein>
<feature type="region of interest" description="Disordered" evidence="1">
    <location>
        <begin position="1"/>
        <end position="25"/>
    </location>
</feature>
<comment type="caution">
    <text evidence="3">The sequence shown here is derived from an EMBL/GenBank/DDBJ whole genome shotgun (WGS) entry which is preliminary data.</text>
</comment>
<feature type="non-terminal residue" evidence="3">
    <location>
        <position position="140"/>
    </location>
</feature>
<accession>A0A537JHN0</accession>
<evidence type="ECO:0000313" key="4">
    <source>
        <dbReference type="Proteomes" id="UP000318093"/>
    </source>
</evidence>
<dbReference type="EMBL" id="VBAN01000130">
    <property type="protein sequence ID" value="TMI83057.1"/>
    <property type="molecule type" value="Genomic_DNA"/>
</dbReference>